<dbReference type="AlphaFoldDB" id="A0A0F9ZDB6"/>
<accession>A0A0F9ZDB6</accession>
<evidence type="ECO:0000313" key="1">
    <source>
        <dbReference type="EMBL" id="KKO75554.1"/>
    </source>
</evidence>
<dbReference type="EMBL" id="JPQZ01000018">
    <property type="protein sequence ID" value="KKO75554.1"/>
    <property type="molecule type" value="Genomic_DNA"/>
</dbReference>
<dbReference type="SUPFAM" id="SSF54236">
    <property type="entry name" value="Ubiquitin-like"/>
    <property type="match status" value="1"/>
</dbReference>
<keyword evidence="2" id="KW-1185">Reference proteome</keyword>
<dbReference type="Proteomes" id="UP000034350">
    <property type="component" value="Unassembled WGS sequence"/>
</dbReference>
<gene>
    <name evidence="1" type="ORF">AAJ76_1800052167</name>
</gene>
<dbReference type="VEuPathDB" id="MicrosporidiaDB:AAJ76_1800052167"/>
<dbReference type="Gene3D" id="3.10.20.90">
    <property type="entry name" value="Phosphatidylinositol 3-kinase Catalytic Subunit, Chain A, domain 1"/>
    <property type="match status" value="1"/>
</dbReference>
<dbReference type="InterPro" id="IPR029071">
    <property type="entry name" value="Ubiquitin-like_domsf"/>
</dbReference>
<name>A0A0F9ZDB6_9MICR</name>
<dbReference type="RefSeq" id="XP_024331296.1">
    <property type="nucleotide sequence ID" value="XM_024474294.1"/>
</dbReference>
<protein>
    <recommendedName>
        <fullName evidence="3">Ubiquitin-like domain-containing protein</fullName>
    </recommendedName>
</protein>
<dbReference type="GeneID" id="36319209"/>
<evidence type="ECO:0000313" key="2">
    <source>
        <dbReference type="Proteomes" id="UP000034350"/>
    </source>
</evidence>
<sequence>MIINLKVLCFNNFYIQVDDSITVKELKRLIEAKTQTRNFNIQKENRYLHDLLDLNTYEFSKNDCIELVYEK</sequence>
<organism evidence="1 2">
    <name type="scientific">Vairimorpha ceranae</name>
    <dbReference type="NCBI Taxonomy" id="40302"/>
    <lineage>
        <taxon>Eukaryota</taxon>
        <taxon>Fungi</taxon>
        <taxon>Fungi incertae sedis</taxon>
        <taxon>Microsporidia</taxon>
        <taxon>Nosematidae</taxon>
        <taxon>Vairimorpha</taxon>
    </lineage>
</organism>
<proteinExistence type="predicted"/>
<evidence type="ECO:0008006" key="3">
    <source>
        <dbReference type="Google" id="ProtNLM"/>
    </source>
</evidence>
<comment type="caution">
    <text evidence="1">The sequence shown here is derived from an EMBL/GenBank/DDBJ whole genome shotgun (WGS) entry which is preliminary data.</text>
</comment>
<reference evidence="1 2" key="1">
    <citation type="journal article" date="2015" name="Environ. Microbiol.">
        <title>Genome analyses suggest the presence of polyploidy and recent human-driven expansions in eight global populations of the honeybee pathogen Nosema ceranae.</title>
        <authorList>
            <person name="Pelin A."/>
            <person name="Selman M."/>
            <person name="Aris-Brosou S."/>
            <person name="Farinelli L."/>
            <person name="Corradi N."/>
        </authorList>
    </citation>
    <scope>NUCLEOTIDE SEQUENCE [LARGE SCALE GENOMIC DNA]</scope>
    <source>
        <strain evidence="1 2">PA08 1199</strain>
    </source>
</reference>